<dbReference type="NCBIfam" id="TIGR03936">
    <property type="entry name" value="sam_1_link_chp"/>
    <property type="match status" value="1"/>
</dbReference>
<protein>
    <submittedName>
        <fullName evidence="2">Radical SAM-linked protein</fullName>
    </submittedName>
</protein>
<evidence type="ECO:0000313" key="2">
    <source>
        <dbReference type="EMBL" id="SDC37158.1"/>
    </source>
</evidence>
<dbReference type="AlphaFoldDB" id="A0A1G6L257"/>
<dbReference type="Proteomes" id="UP000198528">
    <property type="component" value="Unassembled WGS sequence"/>
</dbReference>
<gene>
    <name evidence="2" type="ORF">SAMN04487824_11142</name>
</gene>
<dbReference type="Pfam" id="PF10105">
    <property type="entry name" value="DUF2344"/>
    <property type="match status" value="1"/>
</dbReference>
<keyword evidence="3" id="KW-1185">Reference proteome</keyword>
<sequence length="244" mass="26627">MADTSNQSRLRVRYRKDGRLAYLGHLEVLGTINRSIRRSGVPFAVGNGFARRIRLQFSQALPVGASSTGEYYDLMVTEHLDPARALQMLRAATPRGLAPDAATYVSRRLPALEAWVNRADWDVTVRGLRSARALDAALGELREKGELHYMRGEKPKSIDLGRALVSWDVTPCEEGLRVLLATRSSNDGALRPQVLLDAAFSTERLAADVALSGRPTLSVCRVGQWHEGEDGNLVEPLPSAVGGA</sequence>
<dbReference type="STRING" id="604330.SAMN04489857_0970"/>
<feature type="domain" description="DUF2344" evidence="1">
    <location>
        <begin position="9"/>
        <end position="192"/>
    </location>
</feature>
<reference evidence="3" key="1">
    <citation type="submission" date="2016-10" db="EMBL/GenBank/DDBJ databases">
        <authorList>
            <person name="Varghese N."/>
            <person name="Submissions S."/>
        </authorList>
    </citation>
    <scope>NUCLEOTIDE SEQUENCE [LARGE SCALE GENOMIC DNA]</scope>
    <source>
        <strain evidence="3">DSM 22619</strain>
    </source>
</reference>
<organism evidence="2 3">
    <name type="scientific">Parafannyhessea umbonata</name>
    <dbReference type="NCBI Taxonomy" id="604330"/>
    <lineage>
        <taxon>Bacteria</taxon>
        <taxon>Bacillati</taxon>
        <taxon>Actinomycetota</taxon>
        <taxon>Coriobacteriia</taxon>
        <taxon>Coriobacteriales</taxon>
        <taxon>Atopobiaceae</taxon>
        <taxon>Parafannyhessea</taxon>
    </lineage>
</organism>
<dbReference type="EMBL" id="FMZL01000011">
    <property type="protein sequence ID" value="SDC37158.1"/>
    <property type="molecule type" value="Genomic_DNA"/>
</dbReference>
<dbReference type="RefSeq" id="WP_090846524.1">
    <property type="nucleotide sequence ID" value="NZ_FMZL01000011.1"/>
</dbReference>
<evidence type="ECO:0000313" key="3">
    <source>
        <dbReference type="Proteomes" id="UP000198528"/>
    </source>
</evidence>
<name>A0A1G6L257_9ACTN</name>
<dbReference type="InterPro" id="IPR018768">
    <property type="entry name" value="DUF2344"/>
</dbReference>
<accession>A0A1G6L257</accession>
<proteinExistence type="predicted"/>
<evidence type="ECO:0000259" key="1">
    <source>
        <dbReference type="Pfam" id="PF10105"/>
    </source>
</evidence>